<dbReference type="CDD" id="cd01650">
    <property type="entry name" value="RT_nLTR_like"/>
    <property type="match status" value="1"/>
</dbReference>
<proteinExistence type="predicted"/>
<dbReference type="AlphaFoldDB" id="A0A9D3W8H0"/>
<evidence type="ECO:0000259" key="1">
    <source>
        <dbReference type="PROSITE" id="PS50878"/>
    </source>
</evidence>
<reference evidence="2 3" key="1">
    <citation type="journal article" date="2021" name="Plant Biotechnol. J.">
        <title>Multi-omics assisted identification of the key and species-specific regulatory components of drought-tolerant mechanisms in Gossypium stocksii.</title>
        <authorList>
            <person name="Yu D."/>
            <person name="Ke L."/>
            <person name="Zhang D."/>
            <person name="Wu Y."/>
            <person name="Sun Y."/>
            <person name="Mei J."/>
            <person name="Sun J."/>
            <person name="Sun Y."/>
        </authorList>
    </citation>
    <scope>NUCLEOTIDE SEQUENCE [LARGE SCALE GENOMIC DNA]</scope>
    <source>
        <strain evidence="3">cv. E1</strain>
        <tissue evidence="2">Leaf</tissue>
    </source>
</reference>
<gene>
    <name evidence="2" type="ORF">J1N35_008094</name>
</gene>
<dbReference type="OrthoDB" id="1702117at2759"/>
<evidence type="ECO:0000313" key="3">
    <source>
        <dbReference type="Proteomes" id="UP000828251"/>
    </source>
</evidence>
<keyword evidence="3" id="KW-1185">Reference proteome</keyword>
<sequence>MLQEFYSTGKLERSSNSSFITLILKNKNPIDISEFRTICLVSSLYKIVAKVLSRRLSVVVGGVVSGTQRAFIRGRQIFYGILIANEVIHSLKKNVIVGGSLIFKLDFLKAYDSVCWDFLELVLLKLGFGERWTGWMLECVSTVGAAVLINGVVTNEFSFARGLRQGDPFSPFLFILVMEVLHLLLIEAEKLGIIVGIKNVFPSPSISHLQLADDTILFLKADNDVVRNSKFILNCFEMFSGLIINFSKSCIVGFDIEEELLFRMAAICRCKIGKLPFNYLGIPLGADPRKVSSWDAIIDRVERKLSGWKSHSLSWVGRMVLINAVLSSLPIYFLSIFQAPATVINKIDKIRRNFLWGRVGSVNKMLRIKWSLICLPKNKGGAGVVDIRFKNKSLLAKWCWRYALEREALWRKIIAAKEMVLLNRLNEIVCNKVLVPDMEDKLLWVHDINGEFSVKKLSKLFIEERVVGLSFDFDKIWKLKVPPRVRVVQDDLRVEERLWWFCPIRSWNEAIKNGIGGSFSGPVVSKDSLAAEVGAIIIALDMFSALGWSSKCLLIIELASKEVSCWIENNDLRPWVLRPYFKEIDLRFARISNVCFEIADKNDSDLAFTLAIAGLISLKEIFEMLFVGPLTRPPTIKGIVSHALSRANVPCAIALRHEPPFYEIDMGMLGLKKDTVG</sequence>
<dbReference type="SUPFAM" id="SSF56672">
    <property type="entry name" value="DNA/RNA polymerases"/>
    <property type="match status" value="1"/>
</dbReference>
<dbReference type="InterPro" id="IPR000477">
    <property type="entry name" value="RT_dom"/>
</dbReference>
<accession>A0A9D3W8H0</accession>
<dbReference type="PANTHER" id="PTHR33116">
    <property type="entry name" value="REVERSE TRANSCRIPTASE ZINC-BINDING DOMAIN-CONTAINING PROTEIN-RELATED-RELATED"/>
    <property type="match status" value="1"/>
</dbReference>
<dbReference type="PANTHER" id="PTHR33116:SF75">
    <property type="entry name" value="RIBONUCLEASE H PROTEIN"/>
    <property type="match status" value="1"/>
</dbReference>
<comment type="caution">
    <text evidence="2">The sequence shown here is derived from an EMBL/GenBank/DDBJ whole genome shotgun (WGS) entry which is preliminary data.</text>
</comment>
<dbReference type="Proteomes" id="UP000828251">
    <property type="component" value="Unassembled WGS sequence"/>
</dbReference>
<dbReference type="PROSITE" id="PS50878">
    <property type="entry name" value="RT_POL"/>
    <property type="match status" value="1"/>
</dbReference>
<dbReference type="Pfam" id="PF00078">
    <property type="entry name" value="RVT_1"/>
    <property type="match status" value="1"/>
</dbReference>
<dbReference type="InterPro" id="IPR043502">
    <property type="entry name" value="DNA/RNA_pol_sf"/>
</dbReference>
<protein>
    <recommendedName>
        <fullName evidence="1">Reverse transcriptase domain-containing protein</fullName>
    </recommendedName>
</protein>
<feature type="domain" description="Reverse transcriptase" evidence="1">
    <location>
        <begin position="4"/>
        <end position="284"/>
    </location>
</feature>
<organism evidence="2 3">
    <name type="scientific">Gossypium stocksii</name>
    <dbReference type="NCBI Taxonomy" id="47602"/>
    <lineage>
        <taxon>Eukaryota</taxon>
        <taxon>Viridiplantae</taxon>
        <taxon>Streptophyta</taxon>
        <taxon>Embryophyta</taxon>
        <taxon>Tracheophyta</taxon>
        <taxon>Spermatophyta</taxon>
        <taxon>Magnoliopsida</taxon>
        <taxon>eudicotyledons</taxon>
        <taxon>Gunneridae</taxon>
        <taxon>Pentapetalae</taxon>
        <taxon>rosids</taxon>
        <taxon>malvids</taxon>
        <taxon>Malvales</taxon>
        <taxon>Malvaceae</taxon>
        <taxon>Malvoideae</taxon>
        <taxon>Gossypium</taxon>
    </lineage>
</organism>
<dbReference type="EMBL" id="JAIQCV010000003">
    <property type="protein sequence ID" value="KAH1114716.1"/>
    <property type="molecule type" value="Genomic_DNA"/>
</dbReference>
<name>A0A9D3W8H0_9ROSI</name>
<evidence type="ECO:0000313" key="2">
    <source>
        <dbReference type="EMBL" id="KAH1114716.1"/>
    </source>
</evidence>